<comment type="caution">
    <text evidence="1">The sequence shown here is derived from an EMBL/GenBank/DDBJ whole genome shotgun (WGS) entry which is preliminary data.</text>
</comment>
<dbReference type="Proteomes" id="UP000252189">
    <property type="component" value="Unassembled WGS sequence"/>
</dbReference>
<reference evidence="1 2" key="1">
    <citation type="submission" date="2018-07" db="EMBL/GenBank/DDBJ databases">
        <title>Genome sequences of Haloplanus salinus JCM 18368T.</title>
        <authorList>
            <person name="Kim Y.B."/>
            <person name="Roh S.W."/>
        </authorList>
    </citation>
    <scope>NUCLEOTIDE SEQUENCE [LARGE SCALE GENOMIC DNA]</scope>
    <source>
        <strain evidence="1 2">JCM 18368</strain>
    </source>
</reference>
<proteinExistence type="predicted"/>
<dbReference type="AlphaFoldDB" id="A0A368N349"/>
<organism evidence="1 2">
    <name type="scientific">Haloplanus salinus</name>
    <dbReference type="NCBI Taxonomy" id="1126245"/>
    <lineage>
        <taxon>Archaea</taxon>
        <taxon>Methanobacteriati</taxon>
        <taxon>Methanobacteriota</taxon>
        <taxon>Stenosarchaea group</taxon>
        <taxon>Halobacteria</taxon>
        <taxon>Halobacteriales</taxon>
        <taxon>Haloferacaceae</taxon>
        <taxon>Haloplanus</taxon>
    </lineage>
</organism>
<protein>
    <submittedName>
        <fullName evidence="1">Uncharacterized protein</fullName>
    </submittedName>
</protein>
<name>A0A368N349_9EURY</name>
<evidence type="ECO:0000313" key="1">
    <source>
        <dbReference type="EMBL" id="RCU43689.1"/>
    </source>
</evidence>
<sequence>MEAVVVLAPTSVSEPFQGVLQPTGQQRPVEESLCVGFQRIGLAVDIIEADLALDETIPLSELRTERQHVVNRGIESSFCAHVYPTRWPTILLKYVS</sequence>
<evidence type="ECO:0000313" key="2">
    <source>
        <dbReference type="Proteomes" id="UP000252189"/>
    </source>
</evidence>
<keyword evidence="2" id="KW-1185">Reference proteome</keyword>
<dbReference type="EMBL" id="QPHM01000004">
    <property type="protein sequence ID" value="RCU43689.1"/>
    <property type="molecule type" value="Genomic_DNA"/>
</dbReference>
<gene>
    <name evidence="1" type="ORF">DU504_17500</name>
</gene>
<accession>A0A368N349</accession>